<keyword evidence="2" id="KW-1133">Transmembrane helix</keyword>
<feature type="region of interest" description="Disordered" evidence="1">
    <location>
        <begin position="1"/>
        <end position="31"/>
    </location>
</feature>
<sequence length="185" mass="21005">MVDQNMSPNTPAGGGHAPDQSPNSKTPTNKQPDVVQAGQWMLIFALVLIFLVCCALAAHFYLRRQKRRRRKKVKKTKKNSKEDMEEDGPLEAELHSKQKEIAELIGTPICEMGEPEPRYEMEDAEVHERRYTMLDWPLQNPADNPVVSPMDRDLEAGTFFGEMNSAISPMQPDARVYAAYWGRAM</sequence>
<feature type="compositionally biased region" description="Polar residues" evidence="1">
    <location>
        <begin position="20"/>
        <end position="31"/>
    </location>
</feature>
<dbReference type="AlphaFoldDB" id="A0A6A5T7S0"/>
<feature type="region of interest" description="Disordered" evidence="1">
    <location>
        <begin position="68"/>
        <end position="93"/>
    </location>
</feature>
<keyword evidence="4" id="KW-1185">Reference proteome</keyword>
<evidence type="ECO:0000313" key="3">
    <source>
        <dbReference type="EMBL" id="KAF1948250.1"/>
    </source>
</evidence>
<name>A0A6A5T7S0_9PLEO</name>
<evidence type="ECO:0000313" key="4">
    <source>
        <dbReference type="Proteomes" id="UP000800035"/>
    </source>
</evidence>
<feature type="compositionally biased region" description="Basic residues" evidence="1">
    <location>
        <begin position="68"/>
        <end position="78"/>
    </location>
</feature>
<dbReference type="Proteomes" id="UP000800035">
    <property type="component" value="Unassembled WGS sequence"/>
</dbReference>
<evidence type="ECO:0000256" key="2">
    <source>
        <dbReference type="SAM" id="Phobius"/>
    </source>
</evidence>
<reference evidence="3" key="1">
    <citation type="journal article" date="2020" name="Stud. Mycol.">
        <title>101 Dothideomycetes genomes: a test case for predicting lifestyles and emergence of pathogens.</title>
        <authorList>
            <person name="Haridas S."/>
            <person name="Albert R."/>
            <person name="Binder M."/>
            <person name="Bloem J."/>
            <person name="Labutti K."/>
            <person name="Salamov A."/>
            <person name="Andreopoulos B."/>
            <person name="Baker S."/>
            <person name="Barry K."/>
            <person name="Bills G."/>
            <person name="Bluhm B."/>
            <person name="Cannon C."/>
            <person name="Castanera R."/>
            <person name="Culley D."/>
            <person name="Daum C."/>
            <person name="Ezra D."/>
            <person name="Gonzalez J."/>
            <person name="Henrissat B."/>
            <person name="Kuo A."/>
            <person name="Liang C."/>
            <person name="Lipzen A."/>
            <person name="Lutzoni F."/>
            <person name="Magnuson J."/>
            <person name="Mondo S."/>
            <person name="Nolan M."/>
            <person name="Ohm R."/>
            <person name="Pangilinan J."/>
            <person name="Park H.-J."/>
            <person name="Ramirez L."/>
            <person name="Alfaro M."/>
            <person name="Sun H."/>
            <person name="Tritt A."/>
            <person name="Yoshinaga Y."/>
            <person name="Zwiers L.-H."/>
            <person name="Turgeon B."/>
            <person name="Goodwin S."/>
            <person name="Spatafora J."/>
            <person name="Crous P."/>
            <person name="Grigoriev I."/>
        </authorList>
    </citation>
    <scope>NUCLEOTIDE SEQUENCE</scope>
    <source>
        <strain evidence="3">CBS 675.92</strain>
    </source>
</reference>
<protein>
    <submittedName>
        <fullName evidence="3">Uncharacterized protein</fullName>
    </submittedName>
</protein>
<feature type="compositionally biased region" description="Polar residues" evidence="1">
    <location>
        <begin position="1"/>
        <end position="10"/>
    </location>
</feature>
<feature type="transmembrane region" description="Helical" evidence="2">
    <location>
        <begin position="40"/>
        <end position="62"/>
    </location>
</feature>
<keyword evidence="2" id="KW-0812">Transmembrane</keyword>
<proteinExistence type="predicted"/>
<dbReference type="OrthoDB" id="3798061at2759"/>
<organism evidence="3 4">
    <name type="scientific">Byssothecium circinans</name>
    <dbReference type="NCBI Taxonomy" id="147558"/>
    <lineage>
        <taxon>Eukaryota</taxon>
        <taxon>Fungi</taxon>
        <taxon>Dikarya</taxon>
        <taxon>Ascomycota</taxon>
        <taxon>Pezizomycotina</taxon>
        <taxon>Dothideomycetes</taxon>
        <taxon>Pleosporomycetidae</taxon>
        <taxon>Pleosporales</taxon>
        <taxon>Massarineae</taxon>
        <taxon>Massarinaceae</taxon>
        <taxon>Byssothecium</taxon>
    </lineage>
</organism>
<gene>
    <name evidence="3" type="ORF">CC80DRAFT_327980</name>
</gene>
<evidence type="ECO:0000256" key="1">
    <source>
        <dbReference type="SAM" id="MobiDB-lite"/>
    </source>
</evidence>
<accession>A0A6A5T7S0</accession>
<keyword evidence="2" id="KW-0472">Membrane</keyword>
<dbReference type="EMBL" id="ML977067">
    <property type="protein sequence ID" value="KAF1948250.1"/>
    <property type="molecule type" value="Genomic_DNA"/>
</dbReference>